<keyword evidence="2" id="KW-1185">Reference proteome</keyword>
<dbReference type="AlphaFoldDB" id="A0A521EJ58"/>
<protein>
    <submittedName>
        <fullName evidence="1">Uncharacterized protein</fullName>
    </submittedName>
</protein>
<proteinExistence type="predicted"/>
<dbReference type="EMBL" id="FXTE01000011">
    <property type="protein sequence ID" value="SMO83945.1"/>
    <property type="molecule type" value="Genomic_DNA"/>
</dbReference>
<sequence>MVWGYCRYVSSGKAKRMFAIWGTDNYGYEVILKRRSEIM</sequence>
<dbReference type="Proteomes" id="UP000319555">
    <property type="component" value="Unassembled WGS sequence"/>
</dbReference>
<evidence type="ECO:0000313" key="1">
    <source>
        <dbReference type="EMBL" id="SMO83945.1"/>
    </source>
</evidence>
<name>A0A521EJ58_9RHOB</name>
<organism evidence="1 2">
    <name type="scientific">Ruegeria faecimaris</name>
    <dbReference type="NCBI Taxonomy" id="686389"/>
    <lineage>
        <taxon>Bacteria</taxon>
        <taxon>Pseudomonadati</taxon>
        <taxon>Pseudomonadota</taxon>
        <taxon>Alphaproteobacteria</taxon>
        <taxon>Rhodobacterales</taxon>
        <taxon>Roseobacteraceae</taxon>
        <taxon>Ruegeria</taxon>
    </lineage>
</organism>
<evidence type="ECO:0000313" key="2">
    <source>
        <dbReference type="Proteomes" id="UP000319555"/>
    </source>
</evidence>
<reference evidence="1 2" key="1">
    <citation type="submission" date="2017-05" db="EMBL/GenBank/DDBJ databases">
        <authorList>
            <person name="Varghese N."/>
            <person name="Submissions S."/>
        </authorList>
    </citation>
    <scope>NUCLEOTIDE SEQUENCE [LARGE SCALE GENOMIC DNA]</scope>
    <source>
        <strain evidence="1 2">DSM 28009</strain>
    </source>
</reference>
<gene>
    <name evidence="1" type="ORF">SAMN06265380_11188</name>
</gene>
<accession>A0A521EJ58</accession>